<feature type="transmembrane region" description="Helical" evidence="1">
    <location>
        <begin position="416"/>
        <end position="435"/>
    </location>
</feature>
<evidence type="ECO:0000256" key="2">
    <source>
        <dbReference type="SAM" id="SignalP"/>
    </source>
</evidence>
<keyword evidence="1" id="KW-0472">Membrane</keyword>
<organism evidence="3 4">
    <name type="scientific">Lepidopterella palustris CBS 459.81</name>
    <dbReference type="NCBI Taxonomy" id="1314670"/>
    <lineage>
        <taxon>Eukaryota</taxon>
        <taxon>Fungi</taxon>
        <taxon>Dikarya</taxon>
        <taxon>Ascomycota</taxon>
        <taxon>Pezizomycotina</taxon>
        <taxon>Dothideomycetes</taxon>
        <taxon>Pleosporomycetidae</taxon>
        <taxon>Mytilinidiales</taxon>
        <taxon>Argynnaceae</taxon>
        <taxon>Lepidopterella</taxon>
    </lineage>
</organism>
<feature type="chain" id="PRO_5034224044" evidence="2">
    <location>
        <begin position="24"/>
        <end position="616"/>
    </location>
</feature>
<keyword evidence="1" id="KW-1133">Transmembrane helix</keyword>
<name>A0A8E2EIJ3_9PEZI</name>
<dbReference type="AlphaFoldDB" id="A0A8E2EIJ3"/>
<dbReference type="EMBL" id="KV744837">
    <property type="protein sequence ID" value="OCK84465.1"/>
    <property type="molecule type" value="Genomic_DNA"/>
</dbReference>
<sequence>MARAISSRTFLTCLALFSQCAQTQKYCNPPSPLNVTYKPNFAVCLATVEQMINTTFTDQARLGEWNRSGCFYGDPANGVLSLSGCYDLCGVTYEPWPWKDTFDRLSLWIIPATMLMAHLSFPPLHWSNYIFVILHAAGNPVDSLWSLLTRLKMHRRLRRTAESILPQDLQISEQVATVFAAYEEIGWQDVSEHFKKSYQAQRLDEREITIIRQASHELSVMRSVSMPSTLAAIATLIGTLVTAVIRTIKMVELENTRVNNETAHTIAVVSLLFISIPQVWLSARLGTFTTVSGAIFTIDATNARLREQSRKKRRKTPLFPPLQLAICPLQTPICRLPLSPCPLRPLVSQDCEKMSKNGRMPAIPKSMDEKYSNEEYSNVQFSRKWPKMASYMGMNSSWRPCKHLNADSCDPRPRQLLFISVCWVVFGACAPAVFLSATNHANKMPIGIGCRSLTWLGILGLWLFSFAFDYIFQLCIYRSSTLRDPANKLWLLWHCSLVKDGIITGGITTAVLLVQVGLYNSCWCRASFTFIVKLVPYTIYEWKTAQVLWTAIPSSGLTVIFELLLFVELRSRIPKDSFALVSWEHGSPLCKSGEQVQRELDLLTSASAAKGACRTL</sequence>
<dbReference type="Proteomes" id="UP000250266">
    <property type="component" value="Unassembled WGS sequence"/>
</dbReference>
<reference evidence="3 4" key="1">
    <citation type="journal article" date="2016" name="Nat. Commun.">
        <title>Ectomycorrhizal ecology is imprinted in the genome of the dominant symbiotic fungus Cenococcum geophilum.</title>
        <authorList>
            <consortium name="DOE Joint Genome Institute"/>
            <person name="Peter M."/>
            <person name="Kohler A."/>
            <person name="Ohm R.A."/>
            <person name="Kuo A."/>
            <person name="Krutzmann J."/>
            <person name="Morin E."/>
            <person name="Arend M."/>
            <person name="Barry K.W."/>
            <person name="Binder M."/>
            <person name="Choi C."/>
            <person name="Clum A."/>
            <person name="Copeland A."/>
            <person name="Grisel N."/>
            <person name="Haridas S."/>
            <person name="Kipfer T."/>
            <person name="LaButti K."/>
            <person name="Lindquist E."/>
            <person name="Lipzen A."/>
            <person name="Maire R."/>
            <person name="Meier B."/>
            <person name="Mihaltcheva S."/>
            <person name="Molinier V."/>
            <person name="Murat C."/>
            <person name="Poggeler S."/>
            <person name="Quandt C.A."/>
            <person name="Sperisen C."/>
            <person name="Tritt A."/>
            <person name="Tisserant E."/>
            <person name="Crous P.W."/>
            <person name="Henrissat B."/>
            <person name="Nehls U."/>
            <person name="Egli S."/>
            <person name="Spatafora J.W."/>
            <person name="Grigoriev I.V."/>
            <person name="Martin F.M."/>
        </authorList>
    </citation>
    <scope>NUCLEOTIDE SEQUENCE [LARGE SCALE GENOMIC DNA]</scope>
    <source>
        <strain evidence="3 4">CBS 459.81</strain>
    </source>
</reference>
<evidence type="ECO:0000256" key="1">
    <source>
        <dbReference type="SAM" id="Phobius"/>
    </source>
</evidence>
<feature type="signal peptide" evidence="2">
    <location>
        <begin position="1"/>
        <end position="23"/>
    </location>
</feature>
<feature type="transmembrane region" description="Helical" evidence="1">
    <location>
        <begin position="547"/>
        <end position="567"/>
    </location>
</feature>
<protein>
    <submittedName>
        <fullName evidence="3">Uncharacterized protein</fullName>
    </submittedName>
</protein>
<accession>A0A8E2EIJ3</accession>
<keyword evidence="2" id="KW-0732">Signal</keyword>
<feature type="transmembrane region" description="Helical" evidence="1">
    <location>
        <begin position="230"/>
        <end position="251"/>
    </location>
</feature>
<keyword evidence="1" id="KW-0812">Transmembrane</keyword>
<dbReference type="OrthoDB" id="3010248at2759"/>
<feature type="transmembrane region" description="Helical" evidence="1">
    <location>
        <begin position="455"/>
        <end position="477"/>
    </location>
</feature>
<gene>
    <name evidence="3" type="ORF">K432DRAFT_401156</name>
</gene>
<feature type="transmembrane region" description="Helical" evidence="1">
    <location>
        <begin position="263"/>
        <end position="281"/>
    </location>
</feature>
<evidence type="ECO:0000313" key="4">
    <source>
        <dbReference type="Proteomes" id="UP000250266"/>
    </source>
</evidence>
<feature type="transmembrane region" description="Helical" evidence="1">
    <location>
        <begin position="489"/>
        <end position="513"/>
    </location>
</feature>
<proteinExistence type="predicted"/>
<evidence type="ECO:0000313" key="3">
    <source>
        <dbReference type="EMBL" id="OCK84465.1"/>
    </source>
</evidence>
<keyword evidence="4" id="KW-1185">Reference proteome</keyword>